<dbReference type="Pfam" id="PF08541">
    <property type="entry name" value="ACP_syn_III_C"/>
    <property type="match status" value="1"/>
</dbReference>
<proteinExistence type="predicted"/>
<dbReference type="PANTHER" id="PTHR34069:SF2">
    <property type="entry name" value="BETA-KETOACYL-[ACYL-CARRIER-PROTEIN] SYNTHASE III"/>
    <property type="match status" value="1"/>
</dbReference>
<dbReference type="GO" id="GO:0044550">
    <property type="term" value="P:secondary metabolite biosynthetic process"/>
    <property type="evidence" value="ECO:0007669"/>
    <property type="project" value="TreeGrafter"/>
</dbReference>
<dbReference type="PANTHER" id="PTHR34069">
    <property type="entry name" value="3-OXOACYL-[ACYL-CARRIER-PROTEIN] SYNTHASE 3"/>
    <property type="match status" value="1"/>
</dbReference>
<gene>
    <name evidence="4" type="ORF">Q664_47670</name>
</gene>
<organism evidence="4 5">
    <name type="scientific">Archangium violaceum Cb vi76</name>
    <dbReference type="NCBI Taxonomy" id="1406225"/>
    <lineage>
        <taxon>Bacteria</taxon>
        <taxon>Pseudomonadati</taxon>
        <taxon>Myxococcota</taxon>
        <taxon>Myxococcia</taxon>
        <taxon>Myxococcales</taxon>
        <taxon>Cystobacterineae</taxon>
        <taxon>Archangiaceae</taxon>
        <taxon>Archangium</taxon>
    </lineage>
</organism>
<dbReference type="SUPFAM" id="SSF53901">
    <property type="entry name" value="Thiolase-like"/>
    <property type="match status" value="1"/>
</dbReference>
<protein>
    <recommendedName>
        <fullName evidence="3">Beta-ketoacyl-[acyl-carrier-protein] synthase III C-terminal domain-containing protein</fullName>
    </recommendedName>
</protein>
<dbReference type="Gene3D" id="3.40.47.10">
    <property type="match status" value="2"/>
</dbReference>
<dbReference type="InterPro" id="IPR016039">
    <property type="entry name" value="Thiolase-like"/>
</dbReference>
<keyword evidence="2" id="KW-0012">Acyltransferase</keyword>
<dbReference type="Proteomes" id="UP000028547">
    <property type="component" value="Unassembled WGS sequence"/>
</dbReference>
<dbReference type="InterPro" id="IPR013747">
    <property type="entry name" value="ACP_syn_III_C"/>
</dbReference>
<name>A0A084SFZ4_9BACT</name>
<evidence type="ECO:0000259" key="3">
    <source>
        <dbReference type="Pfam" id="PF08541"/>
    </source>
</evidence>
<dbReference type="AlphaFoldDB" id="A0A084SFZ4"/>
<evidence type="ECO:0000313" key="5">
    <source>
        <dbReference type="Proteomes" id="UP000028547"/>
    </source>
</evidence>
<evidence type="ECO:0000256" key="1">
    <source>
        <dbReference type="ARBA" id="ARBA00022679"/>
    </source>
</evidence>
<sequence length="325" mass="35880">MNPSSSIRIHGIHYTLPERQVGLEQLSAEGRLVSTPETMRDFGFGDCRVSNVPATQLASTTLKALLERHGVDPLEVGLLINASVLPTSSLVPRGESLAEFPTGDNAHLGLFRFSSTRLQDELGLSNARTVGLSELGCVSLSHAVWLAHAVMEMEDLKYALCVNADVFPDGIKREVVYNVCSDSACAVLLSRDPEGLRLKTYHTLTRGYYWDPDGHQNELLAAYFPTGKRVLEKTFKASGLAREEIKLLIPHNVSLRSWEILSKFTGIPLEKIYTENIRPKGHSVAADNWINLKDVIDRGLVKKGDHVMMFSFGLGAHWGCSIVQI</sequence>
<dbReference type="EMBL" id="JPMI01000378">
    <property type="protein sequence ID" value="KFA87379.1"/>
    <property type="molecule type" value="Genomic_DNA"/>
</dbReference>
<keyword evidence="1" id="KW-0808">Transferase</keyword>
<dbReference type="RefSeq" id="WP_043412278.1">
    <property type="nucleotide sequence ID" value="NZ_JPMI01000378.1"/>
</dbReference>
<reference evidence="4 5" key="1">
    <citation type="submission" date="2014-07" db="EMBL/GenBank/DDBJ databases">
        <title>Draft Genome Sequence of Gephyronic Acid Producer, Cystobacter violaceus Strain Cb vi76.</title>
        <authorList>
            <person name="Stevens D.C."/>
            <person name="Young J."/>
            <person name="Carmichael R."/>
            <person name="Tan J."/>
            <person name="Taylor R.E."/>
        </authorList>
    </citation>
    <scope>NUCLEOTIDE SEQUENCE [LARGE SCALE GENOMIC DNA]</scope>
    <source>
        <strain evidence="4 5">Cb vi76</strain>
    </source>
</reference>
<dbReference type="GO" id="GO:0016746">
    <property type="term" value="F:acyltransferase activity"/>
    <property type="evidence" value="ECO:0007669"/>
    <property type="project" value="UniProtKB-KW"/>
</dbReference>
<feature type="domain" description="Beta-ketoacyl-[acyl-carrier-protein] synthase III C-terminal" evidence="3">
    <location>
        <begin position="236"/>
        <end position="325"/>
    </location>
</feature>
<comment type="caution">
    <text evidence="4">The sequence shown here is derived from an EMBL/GenBank/DDBJ whole genome shotgun (WGS) entry which is preliminary data.</text>
</comment>
<accession>A0A084SFZ4</accession>
<evidence type="ECO:0000313" key="4">
    <source>
        <dbReference type="EMBL" id="KFA87379.1"/>
    </source>
</evidence>
<evidence type="ECO:0000256" key="2">
    <source>
        <dbReference type="ARBA" id="ARBA00023315"/>
    </source>
</evidence>